<evidence type="ECO:0000313" key="5">
    <source>
        <dbReference type="Proteomes" id="UP000639772"/>
    </source>
</evidence>
<dbReference type="Gene3D" id="3.30.70.260">
    <property type="match status" value="1"/>
</dbReference>
<evidence type="ECO:0000259" key="3">
    <source>
        <dbReference type="PROSITE" id="PS51671"/>
    </source>
</evidence>
<dbReference type="EMBL" id="JADCNM010000001">
    <property type="protein sequence ID" value="KAG0502727.1"/>
    <property type="molecule type" value="Genomic_DNA"/>
</dbReference>
<dbReference type="PANTHER" id="PTHR31096">
    <property type="entry name" value="ACT DOMAIN-CONTAINING PROTEIN ACR4-RELATED"/>
    <property type="match status" value="1"/>
</dbReference>
<dbReference type="CDD" id="cd04926">
    <property type="entry name" value="ACT_ACR_4"/>
    <property type="match status" value="1"/>
</dbReference>
<dbReference type="PANTHER" id="PTHR31096:SF15">
    <property type="entry name" value="ACT DOMAIN-CONTAINING PROTEIN ACR"/>
    <property type="match status" value="1"/>
</dbReference>
<keyword evidence="1 2" id="KW-0677">Repeat</keyword>
<accession>A0A835SFA7</accession>
<comment type="function">
    <text evidence="2">Binds amino acids.</text>
</comment>
<name>A0A835SFA7_VANPL</name>
<feature type="domain" description="ACT" evidence="3">
    <location>
        <begin position="57"/>
        <end position="133"/>
    </location>
</feature>
<evidence type="ECO:0000256" key="2">
    <source>
        <dbReference type="RuleBase" id="RU369043"/>
    </source>
</evidence>
<evidence type="ECO:0000256" key="1">
    <source>
        <dbReference type="ARBA" id="ARBA00022737"/>
    </source>
</evidence>
<reference evidence="4 5" key="1">
    <citation type="journal article" date="2020" name="Nat. Food">
        <title>A phased Vanilla planifolia genome enables genetic improvement of flavour and production.</title>
        <authorList>
            <person name="Hasing T."/>
            <person name="Tang H."/>
            <person name="Brym M."/>
            <person name="Khazi F."/>
            <person name="Huang T."/>
            <person name="Chambers A.H."/>
        </authorList>
    </citation>
    <scope>NUCLEOTIDE SEQUENCE [LARGE SCALE GENOMIC DNA]</scope>
    <source>
        <tissue evidence="4">Leaf</tissue>
    </source>
</reference>
<dbReference type="InterPro" id="IPR045865">
    <property type="entry name" value="ACT-like_dom_sf"/>
</dbReference>
<comment type="caution">
    <text evidence="4">The sequence shown here is derived from an EMBL/GenBank/DDBJ whole genome shotgun (WGS) entry which is preliminary data.</text>
</comment>
<dbReference type="InterPro" id="IPR040217">
    <property type="entry name" value="ACR1-12"/>
</dbReference>
<sequence length="212" mass="23596">MQYVVFHAIVFTEEPEAYQEYYIRHTDGCPVSSEGEKQRLVHCLEAAIKRRSTDGLRLELCCEDRIGLLSDVTRIFRENGLSVIRAEVSTRESRAMNVFYVTDASGNPVQSQTIEAVRNSIGATVLCVKDDMSSRPSPQDGGRFSLGNLFRSRSEKSSFPSLLHSVGPWSLLLLISDSLMIQRIDPVATAAHLAVCHQAIKEMGLSLHVRIS</sequence>
<protein>
    <recommendedName>
        <fullName evidence="2">ACT domain-containing protein ACR</fullName>
    </recommendedName>
    <alternativeName>
        <fullName evidence="2">Protein ACT DOMAIN REPEATS</fullName>
    </alternativeName>
</protein>
<dbReference type="Proteomes" id="UP000639772">
    <property type="component" value="Chromosome 1"/>
</dbReference>
<organism evidence="4 5">
    <name type="scientific">Vanilla planifolia</name>
    <name type="common">Vanilla</name>
    <dbReference type="NCBI Taxonomy" id="51239"/>
    <lineage>
        <taxon>Eukaryota</taxon>
        <taxon>Viridiplantae</taxon>
        <taxon>Streptophyta</taxon>
        <taxon>Embryophyta</taxon>
        <taxon>Tracheophyta</taxon>
        <taxon>Spermatophyta</taxon>
        <taxon>Magnoliopsida</taxon>
        <taxon>Liliopsida</taxon>
        <taxon>Asparagales</taxon>
        <taxon>Orchidaceae</taxon>
        <taxon>Vanilloideae</taxon>
        <taxon>Vanilleae</taxon>
        <taxon>Vanilla</taxon>
    </lineage>
</organism>
<gene>
    <name evidence="4" type="ORF">HPP92_002799</name>
</gene>
<dbReference type="GO" id="GO:0016597">
    <property type="term" value="F:amino acid binding"/>
    <property type="evidence" value="ECO:0007669"/>
    <property type="project" value="UniProtKB-UniRule"/>
</dbReference>
<dbReference type="PROSITE" id="PS51671">
    <property type="entry name" value="ACT"/>
    <property type="match status" value="1"/>
</dbReference>
<proteinExistence type="predicted"/>
<dbReference type="InterPro" id="IPR002912">
    <property type="entry name" value="ACT_dom"/>
</dbReference>
<evidence type="ECO:0000313" key="4">
    <source>
        <dbReference type="EMBL" id="KAG0502727.1"/>
    </source>
</evidence>
<dbReference type="AlphaFoldDB" id="A0A835SFA7"/>
<dbReference type="Pfam" id="PF01842">
    <property type="entry name" value="ACT"/>
    <property type="match status" value="1"/>
</dbReference>
<dbReference type="SUPFAM" id="SSF55021">
    <property type="entry name" value="ACT-like"/>
    <property type="match status" value="1"/>
</dbReference>
<dbReference type="OrthoDB" id="1734184at2759"/>